<dbReference type="EMBL" id="CM004476">
    <property type="protein sequence ID" value="OCT75444.1"/>
    <property type="molecule type" value="Genomic_DNA"/>
</dbReference>
<feature type="binding site" evidence="15">
    <location>
        <position position="611"/>
    </location>
    <ligand>
        <name>substrate</name>
    </ligand>
</feature>
<evidence type="ECO:0000256" key="17">
    <source>
        <dbReference type="PIRSR" id="PIRSR628391-4"/>
    </source>
</evidence>
<dbReference type="InterPro" id="IPR011993">
    <property type="entry name" value="PH-like_dom_sf"/>
</dbReference>
<feature type="domain" description="PI-PLC Y-box" evidence="22">
    <location>
        <begin position="555"/>
        <end position="671"/>
    </location>
</feature>
<evidence type="ECO:0000256" key="5">
    <source>
        <dbReference type="ARBA" id="ARBA00022553"/>
    </source>
</evidence>
<dbReference type="InterPro" id="IPR002048">
    <property type="entry name" value="EF_hand_dom"/>
</dbReference>
<dbReference type="GO" id="GO:0004435">
    <property type="term" value="F:phosphatidylinositol-4,5-bisphosphate phospholipase C activity"/>
    <property type="evidence" value="ECO:0007669"/>
    <property type="project" value="UniProtKB-EC"/>
</dbReference>
<dbReference type="GO" id="GO:0035556">
    <property type="term" value="P:intracellular signal transduction"/>
    <property type="evidence" value="ECO:0007669"/>
    <property type="project" value="InterPro"/>
</dbReference>
<dbReference type="PANTHER" id="PTHR10336:SF210">
    <property type="entry name" value="1-PHOSPHATIDYLINOSITOL 4,5-BISPHOSPHATE PHOSPHODIESTERASE DELTA-1"/>
    <property type="match status" value="1"/>
</dbReference>
<dbReference type="InterPro" id="IPR015359">
    <property type="entry name" value="PLC_EF-hand-like"/>
</dbReference>
<dbReference type="SUPFAM" id="SSF50729">
    <property type="entry name" value="PH domain-like"/>
    <property type="match status" value="1"/>
</dbReference>
<evidence type="ECO:0000259" key="20">
    <source>
        <dbReference type="PROSITE" id="PS50003"/>
    </source>
</evidence>
<dbReference type="InterPro" id="IPR018247">
    <property type="entry name" value="EF_Hand_1_Ca_BS"/>
</dbReference>
<dbReference type="AlphaFoldDB" id="A0A974CL69"/>
<dbReference type="PRINTS" id="PR00390">
    <property type="entry name" value="PHPHLIPASEC"/>
</dbReference>
<dbReference type="CDD" id="cd13363">
    <property type="entry name" value="PH_PLC_delta"/>
    <property type="match status" value="1"/>
</dbReference>
<feature type="compositionally biased region" description="Acidic residues" evidence="19">
    <location>
        <begin position="518"/>
        <end position="532"/>
    </location>
</feature>
<evidence type="ECO:0000256" key="9">
    <source>
        <dbReference type="ARBA" id="ARBA00022837"/>
    </source>
</evidence>
<feature type="binding site" evidence="16">
    <location>
        <position position="770"/>
    </location>
    <ligand>
        <name>Ca(2+)</name>
        <dbReference type="ChEBI" id="CHEBI:29108"/>
        <label>5</label>
    </ligand>
</feature>
<keyword evidence="7" id="KW-0677">Repeat</keyword>
<keyword evidence="8 18" id="KW-0378">Hydrolase</keyword>
<evidence type="ECO:0000256" key="6">
    <source>
        <dbReference type="ARBA" id="ARBA00022723"/>
    </source>
</evidence>
<evidence type="ECO:0000256" key="15">
    <source>
        <dbReference type="PIRSR" id="PIRSR628391-2"/>
    </source>
</evidence>
<evidence type="ECO:0000256" key="7">
    <source>
        <dbReference type="ARBA" id="ARBA00022737"/>
    </source>
</evidence>
<dbReference type="InterPro" id="IPR001192">
    <property type="entry name" value="PI-PLC_fam"/>
</dbReference>
<dbReference type="SMART" id="SM00148">
    <property type="entry name" value="PLCXc"/>
    <property type="match status" value="1"/>
</dbReference>
<dbReference type="InterPro" id="IPR000008">
    <property type="entry name" value="C2_dom"/>
</dbReference>
<dbReference type="FunFam" id="1.10.238.10:FF:000005">
    <property type="entry name" value="Phosphoinositide phospholipase C"/>
    <property type="match status" value="1"/>
</dbReference>
<dbReference type="GO" id="GO:0005737">
    <property type="term" value="C:cytoplasm"/>
    <property type="evidence" value="ECO:0007669"/>
    <property type="project" value="UniProtKB-SubCell"/>
</dbReference>
<evidence type="ECO:0000256" key="14">
    <source>
        <dbReference type="PIRSR" id="PIRSR628391-1"/>
    </source>
</evidence>
<dbReference type="PROSITE" id="PS50008">
    <property type="entry name" value="PIPLC_Y_DOMAIN"/>
    <property type="match status" value="1"/>
</dbReference>
<evidence type="ECO:0000313" key="25">
    <source>
        <dbReference type="Proteomes" id="UP000694892"/>
    </source>
</evidence>
<dbReference type="PANTHER" id="PTHR10336">
    <property type="entry name" value="PHOSPHOINOSITIDE-SPECIFIC PHOSPHOLIPASE C FAMILY PROTEIN"/>
    <property type="match status" value="1"/>
</dbReference>
<dbReference type="Pfam" id="PF00388">
    <property type="entry name" value="PI-PLC-X"/>
    <property type="match status" value="1"/>
</dbReference>
<proteinExistence type="predicted"/>
<keyword evidence="11 18" id="KW-0443">Lipid metabolism</keyword>
<dbReference type="Pfam" id="PF09279">
    <property type="entry name" value="EF-hand_like"/>
    <property type="match status" value="1"/>
</dbReference>
<dbReference type="CDD" id="cd00275">
    <property type="entry name" value="C2_PLC_like"/>
    <property type="match status" value="1"/>
</dbReference>
<dbReference type="SUPFAM" id="SSF51695">
    <property type="entry name" value="PLC-like phosphodiesterases"/>
    <property type="match status" value="1"/>
</dbReference>
<feature type="binding site" evidence="16">
    <location>
        <position position="739"/>
    </location>
    <ligand>
        <name>Ca(2+)</name>
        <dbReference type="ChEBI" id="CHEBI:29108"/>
        <label>4</label>
    </ligand>
</feature>
<dbReference type="GO" id="GO:0005509">
    <property type="term" value="F:calcium ion binding"/>
    <property type="evidence" value="ECO:0007669"/>
    <property type="project" value="InterPro"/>
</dbReference>
<comment type="catalytic activity">
    <reaction evidence="13">
        <text>a 1,2-diacyl-sn-glycero-3-phospho-(1D-myo-inositol-4,5-bisphosphate) + H2O = 1D-myo-inositol 1,4,5-trisphosphate + a 1,2-diacyl-sn-glycerol + H(+)</text>
        <dbReference type="Rhea" id="RHEA:33179"/>
        <dbReference type="ChEBI" id="CHEBI:15377"/>
        <dbReference type="ChEBI" id="CHEBI:15378"/>
        <dbReference type="ChEBI" id="CHEBI:17815"/>
        <dbReference type="ChEBI" id="CHEBI:58456"/>
        <dbReference type="ChEBI" id="CHEBI:203600"/>
        <dbReference type="EC" id="3.1.4.11"/>
    </reaction>
    <physiologicalReaction direction="left-to-right" evidence="13">
        <dbReference type="Rhea" id="RHEA:33180"/>
    </physiologicalReaction>
</comment>
<dbReference type="InterPro" id="IPR017946">
    <property type="entry name" value="PLC-like_Pdiesterase_TIM-brl"/>
</dbReference>
<evidence type="ECO:0000256" key="19">
    <source>
        <dbReference type="SAM" id="MobiDB-lite"/>
    </source>
</evidence>
<feature type="binding site" evidence="15">
    <location>
        <begin position="91"/>
        <end position="118"/>
    </location>
    <ligand>
        <name>substrate</name>
    </ligand>
</feature>
<dbReference type="Proteomes" id="UP000694892">
    <property type="component" value="Chromosome 6L"/>
</dbReference>
<evidence type="ECO:0000256" key="18">
    <source>
        <dbReference type="RuleBase" id="RU361133"/>
    </source>
</evidence>
<dbReference type="Pfam" id="PF00387">
    <property type="entry name" value="PI-PLC-Y"/>
    <property type="match status" value="1"/>
</dbReference>
<sequence>MATPRLSPARPLISQPRPSLSSSGVRDRSSGDQHWPGSRMQCVRRQPSRSKSQELVQEESRRREAQLNSKQLGLQDDEDLRVLLKGSNLFKLKSGSWKRPRFYKLQEDCKTVWYDSKKLFKSSESQTFSVDDIEDVRTGHQTEEMQRFASSTPPNLCFSIVFKGERKNLNLIASDEKEAANWVSGFSKILTNSKSMNQTQKVQHWIHSCLRKADKNKDNRMTLKELKRFLQEVNIETDESYAKQIFQECDKSRSGTLEGEEIEVFYKILTEREEIDVIFATYSDGGNLMSTENLLKFLKQEQRENVGAEYAKSLIEKYEPSEQAKKQEAMTKDGFLIYLLSDDGNLFNVSHRKVYQDMKQPLSHYYISSSHNTYLMEDQLKGPSSTEAYIRALSKGCRCVELDCWDGPNSEPVIYHGYTLTSKILFKDVIAAIKKYAFKTSPYPVILSLENHCTLEQQIKMADHMKSILGDMLLVAPLEGKLKEFPSPEQLKGKILVKGKKLNKLEESVRRQSASGTEAEDVSDEDEAAEMEDEAVKSKVQEAKGKAKLKLAKELSDTVVYCKSVHFGGFDYALEHQSFYEMSSISENKALKLASESGNKFIKHNTRQLSRIYPDGMRTDSSNYNPVEMWNVGCQIVALNFQTPFAEMDTYQGRFQDNGACGYVLKPQFLRQSDSRFNPRSIQDGEWWTPKKLHIMVISGQQLPKVNKKPSSIVDPVVTVTILGVERDKGNKHTQVMKNNGFNPKWNEHFEFEIDVPALALLRIVVEDYDAATRNDFIGQFTVPLTSLKLGYRHIHLLSKRGDQYPSATLFVHTMLVEQSKS</sequence>
<evidence type="ECO:0000256" key="12">
    <source>
        <dbReference type="ARBA" id="ARBA00023224"/>
    </source>
</evidence>
<feature type="glycosylation site" description="O-linked (GlcNAc) serine" evidence="17">
    <location>
        <position position="252"/>
    </location>
</feature>
<evidence type="ECO:0000256" key="3">
    <source>
        <dbReference type="ARBA" id="ARBA00012368"/>
    </source>
</evidence>
<dbReference type="GO" id="GO:0032154">
    <property type="term" value="C:cleavage furrow"/>
    <property type="evidence" value="ECO:0007669"/>
    <property type="project" value="UniProtKB-SubCell"/>
</dbReference>
<keyword evidence="5" id="KW-0597">Phosphoprotein</keyword>
<feature type="binding site" evidence="16">
    <location>
        <position position="715"/>
    </location>
    <ligand>
        <name>Ca(2+)</name>
        <dbReference type="ChEBI" id="CHEBI:29108"/>
        <label>4</label>
    </ligand>
</feature>
<feature type="region of interest" description="Disordered" evidence="19">
    <location>
        <begin position="1"/>
        <end position="70"/>
    </location>
</feature>
<reference evidence="25" key="1">
    <citation type="journal article" date="2016" name="Nature">
        <title>Genome evolution in the allotetraploid frog Xenopus laevis.</title>
        <authorList>
            <person name="Session A.M."/>
            <person name="Uno Y."/>
            <person name="Kwon T."/>
            <person name="Chapman J.A."/>
            <person name="Toyoda A."/>
            <person name="Takahashi S."/>
            <person name="Fukui A."/>
            <person name="Hikosaka A."/>
            <person name="Suzuki A."/>
            <person name="Kondo M."/>
            <person name="van Heeringen S.J."/>
            <person name="Quigley I."/>
            <person name="Heinz S."/>
            <person name="Ogino H."/>
            <person name="Ochi H."/>
            <person name="Hellsten U."/>
            <person name="Lyons J.B."/>
            <person name="Simakov O."/>
            <person name="Putnam N."/>
            <person name="Stites J."/>
            <person name="Kuroki Y."/>
            <person name="Tanaka T."/>
            <person name="Michiue T."/>
            <person name="Watanabe M."/>
            <person name="Bogdanovic O."/>
            <person name="Lister R."/>
            <person name="Georgiou G."/>
            <person name="Paranjpe S.S."/>
            <person name="van Kruijsbergen I."/>
            <person name="Shu S."/>
            <person name="Carlson J."/>
            <person name="Kinoshita T."/>
            <person name="Ohta Y."/>
            <person name="Mawaribuchi S."/>
            <person name="Jenkins J."/>
            <person name="Grimwood J."/>
            <person name="Schmutz J."/>
            <person name="Mitros T."/>
            <person name="Mozaffari S.V."/>
            <person name="Suzuki Y."/>
            <person name="Haramoto Y."/>
            <person name="Yamamoto T.S."/>
            <person name="Takagi C."/>
            <person name="Heald R."/>
            <person name="Miller K."/>
            <person name="Haudenschild C."/>
            <person name="Kitzman J."/>
            <person name="Nakayama T."/>
            <person name="Izutsu Y."/>
            <person name="Robert J."/>
            <person name="Fortriede J."/>
            <person name="Burns K."/>
            <person name="Lotay V."/>
            <person name="Karimi K."/>
            <person name="Yasuoka Y."/>
            <person name="Dichmann D.S."/>
            <person name="Flajnik M.F."/>
            <person name="Houston D.W."/>
            <person name="Shendure J."/>
            <person name="DuPasquier L."/>
            <person name="Vize P.D."/>
            <person name="Zorn A.M."/>
            <person name="Ito M."/>
            <person name="Marcotte E.M."/>
            <person name="Wallingford J.B."/>
            <person name="Ito Y."/>
            <person name="Asashima M."/>
            <person name="Ueno N."/>
            <person name="Matsuda Y."/>
            <person name="Veenstra G.J."/>
            <person name="Fujiyama A."/>
            <person name="Harland R.M."/>
            <person name="Taira M."/>
            <person name="Rokhsar D.S."/>
        </authorList>
    </citation>
    <scope>NUCLEOTIDE SEQUENCE [LARGE SCALE GENOMIC DNA]</scope>
    <source>
        <strain evidence="25">J</strain>
    </source>
</reference>
<dbReference type="FunFam" id="2.60.40.150:FF:000098">
    <property type="entry name" value="Phosphoinositide phospholipase C"/>
    <property type="match status" value="1"/>
</dbReference>
<comment type="cofactor">
    <cofactor evidence="16">
        <name>Ca(2+)</name>
        <dbReference type="ChEBI" id="CHEBI:29108"/>
    </cofactor>
    <text evidence="16">Binds 3 Ca(2+) ions per subunit. Two of the Ca(2+) ions are bound to the C2 domain.</text>
</comment>
<dbReference type="InterPro" id="IPR028391">
    <property type="entry name" value="PLC-delta1_cat"/>
</dbReference>
<keyword evidence="12" id="KW-0807">Transducer</keyword>
<feature type="domain" description="C2" evidence="21">
    <location>
        <begin position="671"/>
        <end position="799"/>
    </location>
</feature>
<protein>
    <recommendedName>
        <fullName evidence="3 18">Phosphoinositide phospholipase C</fullName>
        <ecNumber evidence="3 18">3.1.4.11</ecNumber>
    </recommendedName>
</protein>
<dbReference type="GO" id="GO:0016042">
    <property type="term" value="P:lipid catabolic process"/>
    <property type="evidence" value="ECO:0007669"/>
    <property type="project" value="UniProtKB-KW"/>
</dbReference>
<feature type="region of interest" description="Disordered" evidence="19">
    <location>
        <begin position="507"/>
        <end position="532"/>
    </location>
</feature>
<organism evidence="24 25">
    <name type="scientific">Xenopus laevis</name>
    <name type="common">African clawed frog</name>
    <dbReference type="NCBI Taxonomy" id="8355"/>
    <lineage>
        <taxon>Eukaryota</taxon>
        <taxon>Metazoa</taxon>
        <taxon>Chordata</taxon>
        <taxon>Craniata</taxon>
        <taxon>Vertebrata</taxon>
        <taxon>Euteleostomi</taxon>
        <taxon>Amphibia</taxon>
        <taxon>Batrachia</taxon>
        <taxon>Anura</taxon>
        <taxon>Pipoidea</taxon>
        <taxon>Pipidae</taxon>
        <taxon>Xenopodinae</taxon>
        <taxon>Xenopus</taxon>
        <taxon>Xenopus</taxon>
    </lineage>
</organism>
<dbReference type="Gene3D" id="2.30.29.30">
    <property type="entry name" value="Pleckstrin-homology domain (PH domain)/Phosphotyrosine-binding domain (PTB)"/>
    <property type="match status" value="1"/>
</dbReference>
<feature type="binding site" evidence="16">
    <location>
        <position position="450"/>
    </location>
    <ligand>
        <name>Ca(2+)</name>
        <dbReference type="ChEBI" id="CHEBI:29108"/>
        <label>3</label>
        <note>catalytic</note>
    </ligand>
</feature>
<evidence type="ECO:0000259" key="21">
    <source>
        <dbReference type="PROSITE" id="PS50004"/>
    </source>
</evidence>
<dbReference type="InterPro" id="IPR035892">
    <property type="entry name" value="C2_domain_sf"/>
</dbReference>
<dbReference type="SMART" id="SM00149">
    <property type="entry name" value="PLCYc"/>
    <property type="match status" value="1"/>
</dbReference>
<feature type="binding site" evidence="16">
    <location>
        <position position="401"/>
    </location>
    <ligand>
        <name>Ca(2+)</name>
        <dbReference type="ChEBI" id="CHEBI:29108"/>
        <label>3</label>
        <note>catalytic</note>
    </ligand>
</feature>
<dbReference type="PROSITE" id="PS50004">
    <property type="entry name" value="C2"/>
    <property type="match status" value="1"/>
</dbReference>
<gene>
    <name evidence="24" type="ORF">XELAEV_18030623mg</name>
</gene>
<dbReference type="EC" id="3.1.4.11" evidence="3 18"/>
<dbReference type="PROSITE" id="PS00018">
    <property type="entry name" value="EF_HAND_1"/>
    <property type="match status" value="2"/>
</dbReference>
<dbReference type="PROSITE" id="PS50007">
    <property type="entry name" value="PIPLC_X_DOMAIN"/>
    <property type="match status" value="1"/>
</dbReference>
<keyword evidence="9 16" id="KW-0106">Calcium</keyword>
<dbReference type="InterPro" id="IPR001711">
    <property type="entry name" value="PLipase_C_Pinositol-sp_Y"/>
</dbReference>
<evidence type="ECO:0000256" key="8">
    <source>
        <dbReference type="ARBA" id="ARBA00022801"/>
    </source>
</evidence>
<feature type="binding site" evidence="16">
    <location>
        <position position="372"/>
    </location>
    <ligand>
        <name>Ca(2+)</name>
        <dbReference type="ChEBI" id="CHEBI:29108"/>
        <label>3</label>
        <note>catalytic</note>
    </ligand>
</feature>
<dbReference type="PROSITE" id="PS50003">
    <property type="entry name" value="PH_DOMAIN"/>
    <property type="match status" value="1"/>
</dbReference>
<dbReference type="InterPro" id="IPR001849">
    <property type="entry name" value="PH_domain"/>
</dbReference>
<feature type="binding site" evidence="16">
    <location>
        <position position="713"/>
    </location>
    <ligand>
        <name>Ca(2+)</name>
        <dbReference type="ChEBI" id="CHEBI:29108"/>
        <label>4</label>
    </ligand>
</feature>
<keyword evidence="10 18" id="KW-0442">Lipid degradation</keyword>
<dbReference type="SMART" id="SM00239">
    <property type="entry name" value="C2"/>
    <property type="match status" value="1"/>
</dbReference>
<dbReference type="Pfam" id="PF00168">
    <property type="entry name" value="C2"/>
    <property type="match status" value="1"/>
</dbReference>
<dbReference type="SUPFAM" id="SSF49562">
    <property type="entry name" value="C2 domain (Calcium/lipid-binding domain, CaLB)"/>
    <property type="match status" value="1"/>
</dbReference>
<evidence type="ECO:0000313" key="24">
    <source>
        <dbReference type="EMBL" id="OCT75444.1"/>
    </source>
</evidence>
<evidence type="ECO:0000256" key="4">
    <source>
        <dbReference type="ARBA" id="ARBA00022490"/>
    </source>
</evidence>
<comment type="subcellular location">
    <subcellularLocation>
        <location evidence="2">Cleavage furrow</location>
    </subcellularLocation>
    <subcellularLocation>
        <location evidence="1">Cytoplasm</location>
    </subcellularLocation>
</comment>
<dbReference type="InterPro" id="IPR000909">
    <property type="entry name" value="PLipase_C_PInositol-sp_X_dom"/>
</dbReference>
<feature type="binding site" evidence="15">
    <location>
        <position position="584"/>
    </location>
    <ligand>
        <name>substrate</name>
    </ligand>
</feature>
<dbReference type="Pfam" id="PF16457">
    <property type="entry name" value="PH_12"/>
    <property type="match status" value="1"/>
</dbReference>
<feature type="binding site" evidence="15">
    <location>
        <position position="498"/>
    </location>
    <ligand>
        <name>substrate</name>
    </ligand>
</feature>
<keyword evidence="4" id="KW-0963">Cytoplasm</keyword>
<evidence type="ECO:0000256" key="2">
    <source>
        <dbReference type="ARBA" id="ARBA00004626"/>
    </source>
</evidence>
<feature type="binding site" evidence="16">
    <location>
        <position position="768"/>
    </location>
    <ligand>
        <name>Ca(2+)</name>
        <dbReference type="ChEBI" id="CHEBI:29108"/>
        <label>5</label>
    </ligand>
</feature>
<name>A0A974CL69_XENLA</name>
<feature type="domain" description="EF-hand" evidence="23">
    <location>
        <begin position="237"/>
        <end position="272"/>
    </location>
</feature>
<evidence type="ECO:0000256" key="13">
    <source>
        <dbReference type="ARBA" id="ARBA00023674"/>
    </source>
</evidence>
<feature type="active site" evidence="14">
    <location>
        <position position="371"/>
    </location>
</feature>
<feature type="active site" evidence="14">
    <location>
        <position position="416"/>
    </location>
</feature>
<feature type="binding site" evidence="15">
    <location>
        <position position="500"/>
    </location>
    <ligand>
        <name>substrate</name>
    </ligand>
</feature>
<dbReference type="SMART" id="SM00233">
    <property type="entry name" value="PH"/>
    <property type="match status" value="1"/>
</dbReference>
<dbReference type="SUPFAM" id="SSF47473">
    <property type="entry name" value="EF-hand"/>
    <property type="match status" value="1"/>
</dbReference>
<dbReference type="FunFam" id="1.10.238.10:FF:000071">
    <property type="entry name" value="Phosphoinositide phospholipase C"/>
    <property type="match status" value="1"/>
</dbReference>
<dbReference type="OMA" id="HWQREMS"/>
<keyword evidence="17" id="KW-0325">Glycoprotein</keyword>
<feature type="binding site" evidence="16">
    <location>
        <position position="403"/>
    </location>
    <ligand>
        <name>Ca(2+)</name>
        <dbReference type="ChEBI" id="CHEBI:29108"/>
        <label>3</label>
        <note>catalytic</note>
    </ligand>
</feature>
<dbReference type="Gene3D" id="1.10.238.10">
    <property type="entry name" value="EF-hand"/>
    <property type="match status" value="2"/>
</dbReference>
<keyword evidence="6 16" id="KW-0479">Metal-binding</keyword>
<evidence type="ECO:0000259" key="23">
    <source>
        <dbReference type="PROSITE" id="PS50222"/>
    </source>
</evidence>
<dbReference type="Gene3D" id="2.60.40.150">
    <property type="entry name" value="C2 domain"/>
    <property type="match status" value="1"/>
</dbReference>
<evidence type="ECO:0000256" key="11">
    <source>
        <dbReference type="ARBA" id="ARBA00023098"/>
    </source>
</evidence>
<evidence type="ECO:0000256" key="10">
    <source>
        <dbReference type="ARBA" id="ARBA00022963"/>
    </source>
</evidence>
<evidence type="ECO:0000256" key="1">
    <source>
        <dbReference type="ARBA" id="ARBA00004496"/>
    </source>
</evidence>
<evidence type="ECO:0000256" key="16">
    <source>
        <dbReference type="PIRSR" id="PIRSR628391-3"/>
    </source>
</evidence>
<dbReference type="Gene3D" id="3.20.20.190">
    <property type="entry name" value="Phosphatidylinositol (PI) phosphodiesterase"/>
    <property type="match status" value="1"/>
</dbReference>
<dbReference type="FunFam" id="2.30.29.30:FF:000088">
    <property type="entry name" value="Phosphoinositide phospholipase C"/>
    <property type="match status" value="1"/>
</dbReference>
<feature type="binding site" evidence="16">
    <location>
        <position position="769"/>
    </location>
    <ligand>
        <name>Ca(2+)</name>
        <dbReference type="ChEBI" id="CHEBI:29108"/>
        <label>5</label>
    </ligand>
</feature>
<dbReference type="InterPro" id="IPR011992">
    <property type="entry name" value="EF-hand-dom_pair"/>
</dbReference>
<accession>A0A974CL69</accession>
<dbReference type="CDD" id="cd08593">
    <property type="entry name" value="PI-PLCc_delta"/>
    <property type="match status" value="1"/>
</dbReference>
<dbReference type="PROSITE" id="PS50222">
    <property type="entry name" value="EF_HAND_2"/>
    <property type="match status" value="2"/>
</dbReference>
<feature type="domain" description="PH" evidence="20">
    <location>
        <begin position="82"/>
        <end position="191"/>
    </location>
</feature>
<feature type="domain" description="EF-hand" evidence="23">
    <location>
        <begin position="201"/>
        <end position="236"/>
    </location>
</feature>
<dbReference type="SMART" id="SM00054">
    <property type="entry name" value="EFh"/>
    <property type="match status" value="2"/>
</dbReference>
<dbReference type="FunFam" id="3.20.20.190:FF:000022">
    <property type="entry name" value="Phosphoinositide phospholipase C"/>
    <property type="match status" value="1"/>
</dbReference>
<evidence type="ECO:0000259" key="22">
    <source>
        <dbReference type="PROSITE" id="PS50008"/>
    </source>
</evidence>